<reference evidence="2 3" key="1">
    <citation type="submission" date="2016-07" db="EMBL/GenBank/DDBJ databases">
        <title>Pervasive Adenine N6-methylation of Active Genes in Fungi.</title>
        <authorList>
            <consortium name="DOE Joint Genome Institute"/>
            <person name="Mondo S.J."/>
            <person name="Dannebaum R.O."/>
            <person name="Kuo R.C."/>
            <person name="Labutti K."/>
            <person name="Haridas S."/>
            <person name="Kuo A."/>
            <person name="Salamov A."/>
            <person name="Ahrendt S.R."/>
            <person name="Lipzen A."/>
            <person name="Sullivan W."/>
            <person name="Andreopoulos W.B."/>
            <person name="Clum A."/>
            <person name="Lindquist E."/>
            <person name="Daum C."/>
            <person name="Ramamoorthy G.K."/>
            <person name="Gryganskyi A."/>
            <person name="Culley D."/>
            <person name="Magnuson J.K."/>
            <person name="James T.Y."/>
            <person name="O'Malley M.A."/>
            <person name="Stajich J.E."/>
            <person name="Spatafora J.W."/>
            <person name="Visel A."/>
            <person name="Grigoriev I.V."/>
        </authorList>
    </citation>
    <scope>NUCLEOTIDE SEQUENCE [LARGE SCALE GENOMIC DNA]</scope>
    <source>
        <strain evidence="2 3">JEL800</strain>
    </source>
</reference>
<proteinExistence type="predicted"/>
<dbReference type="AlphaFoldDB" id="A0A1Y2D1D1"/>
<dbReference type="Proteomes" id="UP000193642">
    <property type="component" value="Unassembled WGS sequence"/>
</dbReference>
<feature type="compositionally biased region" description="Basic residues" evidence="1">
    <location>
        <begin position="1"/>
        <end position="15"/>
    </location>
</feature>
<evidence type="ECO:0000313" key="2">
    <source>
        <dbReference type="EMBL" id="ORY52997.1"/>
    </source>
</evidence>
<organism evidence="2 3">
    <name type="scientific">Rhizoclosmatium globosum</name>
    <dbReference type="NCBI Taxonomy" id="329046"/>
    <lineage>
        <taxon>Eukaryota</taxon>
        <taxon>Fungi</taxon>
        <taxon>Fungi incertae sedis</taxon>
        <taxon>Chytridiomycota</taxon>
        <taxon>Chytridiomycota incertae sedis</taxon>
        <taxon>Chytridiomycetes</taxon>
        <taxon>Chytridiales</taxon>
        <taxon>Chytriomycetaceae</taxon>
        <taxon>Rhizoclosmatium</taxon>
    </lineage>
</organism>
<feature type="region of interest" description="Disordered" evidence="1">
    <location>
        <begin position="1"/>
        <end position="36"/>
    </location>
</feature>
<comment type="caution">
    <text evidence="2">The sequence shown here is derived from an EMBL/GenBank/DDBJ whole genome shotgun (WGS) entry which is preliminary data.</text>
</comment>
<name>A0A1Y2D1D1_9FUNG</name>
<sequence length="182" mass="20238">MHSNRSRSIHQRRQGLRQPETPPHTEGLPSISTPTHRPIKLNIHGLHYKQDGCSCQKHPSGCGANVPVGTFVHFQLCNVERRRRGTIERLAVYAGSCRIGFVGFGKRVLYKSLVSTSAVLASKKGDGTGIIWLQSEPHADEEMTDEYSSGEEEWDFECGPVPKTPTPIPNDFATYPFPDLVL</sequence>
<dbReference type="EMBL" id="MCGO01000002">
    <property type="protein sequence ID" value="ORY52997.1"/>
    <property type="molecule type" value="Genomic_DNA"/>
</dbReference>
<gene>
    <name evidence="2" type="ORF">BCR33DRAFT_732811</name>
</gene>
<evidence type="ECO:0000256" key="1">
    <source>
        <dbReference type="SAM" id="MobiDB-lite"/>
    </source>
</evidence>
<evidence type="ECO:0000313" key="3">
    <source>
        <dbReference type="Proteomes" id="UP000193642"/>
    </source>
</evidence>
<protein>
    <submittedName>
        <fullName evidence="2">Uncharacterized protein</fullName>
    </submittedName>
</protein>
<keyword evidence="3" id="KW-1185">Reference proteome</keyword>
<accession>A0A1Y2D1D1</accession>